<sequence length="79" mass="8787">MTKTAFVHYQAHQLHARTTTIAVAAAATRAPEGPRLPHPHHHHHQDLSPPYHDCCVAASLAKIAIRSNFSPIFPHTYVH</sequence>
<keyword evidence="2" id="KW-1185">Reference proteome</keyword>
<evidence type="ECO:0000313" key="2">
    <source>
        <dbReference type="Proteomes" id="UP000324222"/>
    </source>
</evidence>
<dbReference type="Proteomes" id="UP000324222">
    <property type="component" value="Unassembled WGS sequence"/>
</dbReference>
<comment type="caution">
    <text evidence="1">The sequence shown here is derived from an EMBL/GenBank/DDBJ whole genome shotgun (WGS) entry which is preliminary data.</text>
</comment>
<dbReference type="AlphaFoldDB" id="A0A5B7CTL0"/>
<accession>A0A5B7CTL0</accession>
<name>A0A5B7CTL0_PORTR</name>
<proteinExistence type="predicted"/>
<protein>
    <submittedName>
        <fullName evidence="1">Uncharacterized protein</fullName>
    </submittedName>
</protein>
<reference evidence="1 2" key="1">
    <citation type="submission" date="2019-05" db="EMBL/GenBank/DDBJ databases">
        <title>Another draft genome of Portunus trituberculatus and its Hox gene families provides insights of decapod evolution.</title>
        <authorList>
            <person name="Jeong J.-H."/>
            <person name="Song I."/>
            <person name="Kim S."/>
            <person name="Choi T."/>
            <person name="Kim D."/>
            <person name="Ryu S."/>
            <person name="Kim W."/>
        </authorList>
    </citation>
    <scope>NUCLEOTIDE SEQUENCE [LARGE SCALE GENOMIC DNA]</scope>
    <source>
        <tissue evidence="1">Muscle</tissue>
    </source>
</reference>
<organism evidence="1 2">
    <name type="scientific">Portunus trituberculatus</name>
    <name type="common">Swimming crab</name>
    <name type="synonym">Neptunus trituberculatus</name>
    <dbReference type="NCBI Taxonomy" id="210409"/>
    <lineage>
        <taxon>Eukaryota</taxon>
        <taxon>Metazoa</taxon>
        <taxon>Ecdysozoa</taxon>
        <taxon>Arthropoda</taxon>
        <taxon>Crustacea</taxon>
        <taxon>Multicrustacea</taxon>
        <taxon>Malacostraca</taxon>
        <taxon>Eumalacostraca</taxon>
        <taxon>Eucarida</taxon>
        <taxon>Decapoda</taxon>
        <taxon>Pleocyemata</taxon>
        <taxon>Brachyura</taxon>
        <taxon>Eubrachyura</taxon>
        <taxon>Portunoidea</taxon>
        <taxon>Portunidae</taxon>
        <taxon>Portuninae</taxon>
        <taxon>Portunus</taxon>
    </lineage>
</organism>
<dbReference type="EMBL" id="VSRR010000219">
    <property type="protein sequence ID" value="MPC12488.1"/>
    <property type="molecule type" value="Genomic_DNA"/>
</dbReference>
<gene>
    <name evidence="1" type="ORF">E2C01_005187</name>
</gene>
<evidence type="ECO:0000313" key="1">
    <source>
        <dbReference type="EMBL" id="MPC12488.1"/>
    </source>
</evidence>